<evidence type="ECO:0000313" key="3">
    <source>
        <dbReference type="Proteomes" id="UP000005019"/>
    </source>
</evidence>
<gene>
    <name evidence="2" type="ORF">METUNv1_01592</name>
</gene>
<evidence type="ECO:0000259" key="1">
    <source>
        <dbReference type="Pfam" id="PF25559"/>
    </source>
</evidence>
<accession>F5RBE9</accession>
<dbReference type="Pfam" id="PF25559">
    <property type="entry name" value="DUF7931"/>
    <property type="match status" value="1"/>
</dbReference>
<feature type="domain" description="DUF7931" evidence="1">
    <location>
        <begin position="16"/>
        <end position="155"/>
    </location>
</feature>
<dbReference type="EMBL" id="AFHG01000043">
    <property type="protein sequence ID" value="EGK72120.1"/>
    <property type="molecule type" value="Genomic_DNA"/>
</dbReference>
<reference evidence="2 3" key="1">
    <citation type="journal article" date="2011" name="J. Bacteriol.">
        <title>Genome sequence of Methyloversatilis universalis FAM5T, a methylotrophic representative of the order Rhodocyclales.</title>
        <authorList>
            <person name="Kittichotirat W."/>
            <person name="Good N.M."/>
            <person name="Hall R."/>
            <person name="Bringel F."/>
            <person name="Lajus A."/>
            <person name="Medigue C."/>
            <person name="Smalley N.E."/>
            <person name="Beck D."/>
            <person name="Bumgarner R."/>
            <person name="Vuilleumier S."/>
            <person name="Kalyuzhnaya M.G."/>
        </authorList>
    </citation>
    <scope>NUCLEOTIDE SEQUENCE [LARGE SCALE GENOMIC DNA]</scope>
    <source>
        <strain evidence="3">ATCC BAA-1314 / JCM 13912 / FAM5</strain>
    </source>
</reference>
<sequence>MSDQATAQRFDDRAGYQAAISGLLTGIDRSLYIFDTDLTGTGLDGRAAVERLTTTLAASPRAEMRIVLHDGGPLQARMPRLWALCAAQSHRVQIRQTPRSLRHLTELFMLNGSSALVIRTHSNHWRGKAVSGDGVLCAGYRGRFDDIWEACSCCISTTKLGL</sequence>
<proteinExistence type="predicted"/>
<dbReference type="STRING" id="1000565.METUNv1_01592"/>
<dbReference type="RefSeq" id="WP_008060529.1">
    <property type="nucleotide sequence ID" value="NZ_AFHG01000043.1"/>
</dbReference>
<dbReference type="OrthoDB" id="9179759at2"/>
<keyword evidence="3" id="KW-1185">Reference proteome</keyword>
<comment type="caution">
    <text evidence="2">The sequence shown here is derived from an EMBL/GenBank/DDBJ whole genome shotgun (WGS) entry which is preliminary data.</text>
</comment>
<dbReference type="AlphaFoldDB" id="F5RBE9"/>
<evidence type="ECO:0000313" key="2">
    <source>
        <dbReference type="EMBL" id="EGK72120.1"/>
    </source>
</evidence>
<dbReference type="eggNOG" id="ENOG5032YDJ">
    <property type="taxonomic scope" value="Bacteria"/>
</dbReference>
<name>F5RBE9_METUF</name>
<protein>
    <recommendedName>
        <fullName evidence="1">DUF7931 domain-containing protein</fullName>
    </recommendedName>
</protein>
<dbReference type="InterPro" id="IPR057691">
    <property type="entry name" value="DUF7931"/>
</dbReference>
<dbReference type="Proteomes" id="UP000005019">
    <property type="component" value="Unassembled WGS sequence"/>
</dbReference>
<organism evidence="2 3">
    <name type="scientific">Methyloversatilis universalis (strain ATCC BAA-1314 / DSM 25237 / JCM 13912 / CCUG 52030 / FAM5)</name>
    <dbReference type="NCBI Taxonomy" id="1000565"/>
    <lineage>
        <taxon>Bacteria</taxon>
        <taxon>Pseudomonadati</taxon>
        <taxon>Pseudomonadota</taxon>
        <taxon>Betaproteobacteria</taxon>
        <taxon>Nitrosomonadales</taxon>
        <taxon>Sterolibacteriaceae</taxon>
        <taxon>Methyloversatilis</taxon>
    </lineage>
</organism>